<organism evidence="1">
    <name type="scientific">marine sediment metagenome</name>
    <dbReference type="NCBI Taxonomy" id="412755"/>
    <lineage>
        <taxon>unclassified sequences</taxon>
        <taxon>metagenomes</taxon>
        <taxon>ecological metagenomes</taxon>
    </lineage>
</organism>
<dbReference type="EMBL" id="LAZR01019906">
    <property type="protein sequence ID" value="KKL90821.1"/>
    <property type="molecule type" value="Genomic_DNA"/>
</dbReference>
<comment type="caution">
    <text evidence="1">The sequence shown here is derived from an EMBL/GenBank/DDBJ whole genome shotgun (WGS) entry which is preliminary data.</text>
</comment>
<reference evidence="1" key="1">
    <citation type="journal article" date="2015" name="Nature">
        <title>Complex archaea that bridge the gap between prokaryotes and eukaryotes.</title>
        <authorList>
            <person name="Spang A."/>
            <person name="Saw J.H."/>
            <person name="Jorgensen S.L."/>
            <person name="Zaremba-Niedzwiedzka K."/>
            <person name="Martijn J."/>
            <person name="Lind A.E."/>
            <person name="van Eijk R."/>
            <person name="Schleper C."/>
            <person name="Guy L."/>
            <person name="Ettema T.J."/>
        </authorList>
    </citation>
    <scope>NUCLEOTIDE SEQUENCE</scope>
</reference>
<dbReference type="AlphaFoldDB" id="A0A0F9GK16"/>
<protein>
    <submittedName>
        <fullName evidence="1">Uncharacterized protein</fullName>
    </submittedName>
</protein>
<name>A0A0F9GK16_9ZZZZ</name>
<gene>
    <name evidence="1" type="ORF">LCGC14_1900860</name>
</gene>
<sequence>MIGDPAVFELNRLTRIAKQFRGNDDTYIERIHKPITGLLRDAPYLLRTDAFAGYISQEYRRITRLHRENKA</sequence>
<proteinExistence type="predicted"/>
<accession>A0A0F9GK16</accession>
<evidence type="ECO:0000313" key="1">
    <source>
        <dbReference type="EMBL" id="KKL90821.1"/>
    </source>
</evidence>